<reference evidence="1" key="2">
    <citation type="journal article" date="2015" name="Fish Shellfish Immunol.">
        <title>Early steps in the European eel (Anguilla anguilla)-Vibrio vulnificus interaction in the gills: Role of the RtxA13 toxin.</title>
        <authorList>
            <person name="Callol A."/>
            <person name="Pajuelo D."/>
            <person name="Ebbesson L."/>
            <person name="Teles M."/>
            <person name="MacKenzie S."/>
            <person name="Amaro C."/>
        </authorList>
    </citation>
    <scope>NUCLEOTIDE SEQUENCE</scope>
</reference>
<name>A0A0E9W1K0_ANGAN</name>
<proteinExistence type="predicted"/>
<dbReference type="AlphaFoldDB" id="A0A0E9W1K0"/>
<protein>
    <submittedName>
        <fullName evidence="1">Uncharacterized protein</fullName>
    </submittedName>
</protein>
<organism evidence="1">
    <name type="scientific">Anguilla anguilla</name>
    <name type="common">European freshwater eel</name>
    <name type="synonym">Muraena anguilla</name>
    <dbReference type="NCBI Taxonomy" id="7936"/>
    <lineage>
        <taxon>Eukaryota</taxon>
        <taxon>Metazoa</taxon>
        <taxon>Chordata</taxon>
        <taxon>Craniata</taxon>
        <taxon>Vertebrata</taxon>
        <taxon>Euteleostomi</taxon>
        <taxon>Actinopterygii</taxon>
        <taxon>Neopterygii</taxon>
        <taxon>Teleostei</taxon>
        <taxon>Anguilliformes</taxon>
        <taxon>Anguillidae</taxon>
        <taxon>Anguilla</taxon>
    </lineage>
</organism>
<reference evidence="1" key="1">
    <citation type="submission" date="2014-11" db="EMBL/GenBank/DDBJ databases">
        <authorList>
            <person name="Amaro Gonzalez C."/>
        </authorList>
    </citation>
    <scope>NUCLEOTIDE SEQUENCE</scope>
</reference>
<accession>A0A0E9W1K0</accession>
<dbReference type="EMBL" id="GBXM01024338">
    <property type="protein sequence ID" value="JAH84239.1"/>
    <property type="molecule type" value="Transcribed_RNA"/>
</dbReference>
<evidence type="ECO:0000313" key="1">
    <source>
        <dbReference type="EMBL" id="JAH84239.1"/>
    </source>
</evidence>
<sequence length="49" mass="5261">MMSSKSDASALSDDVSVDAVAYDRSNCGTHLESIIQEMLIGHRDCLSSN</sequence>